<dbReference type="STRING" id="867903.ThesuDRAFT_00881"/>
<proteinExistence type="predicted"/>
<dbReference type="eggNOG" id="COG0247">
    <property type="taxonomic scope" value="Bacteria"/>
</dbReference>
<accession>K6QEB7</accession>
<sequence length="63" mass="6519">MALVPRGTARTMGAPIRQKDLTDVVAMALGIEDIPDPGDTVASYMEAAGKLLAASCVRRMGSA</sequence>
<reference evidence="1" key="2">
    <citation type="submission" date="2012-10" db="EMBL/GenBank/DDBJ databases">
        <title>Improved high-quality draft of Thermaerobacter subterraneus C21, DSM 13965.</title>
        <authorList>
            <consortium name="DOE Joint Genome Institute"/>
            <person name="Eisen J."/>
            <person name="Huntemann M."/>
            <person name="Wei C.-L."/>
            <person name="Han J."/>
            <person name="Detter J.C."/>
            <person name="Han C."/>
            <person name="Tapia R."/>
            <person name="Chen A."/>
            <person name="Kyrpides N."/>
            <person name="Mavromatis K."/>
            <person name="Markowitz V."/>
            <person name="Szeto E."/>
            <person name="Ivanova N."/>
            <person name="Mikhailova N."/>
            <person name="Ovchinnikova G."/>
            <person name="Pagani I."/>
            <person name="Pati A."/>
            <person name="Goodwin L."/>
            <person name="Nordberg H.P."/>
            <person name="Cantor M.N."/>
            <person name="Hua S.X."/>
            <person name="Woyke T."/>
            <person name="Eisen J."/>
            <person name="Klenk H.-P."/>
        </authorList>
    </citation>
    <scope>NUCLEOTIDE SEQUENCE [LARGE SCALE GENOMIC DNA]</scope>
    <source>
        <strain evidence="1">DSM 13965</strain>
    </source>
</reference>
<dbReference type="RefSeq" id="WP_006903161.1">
    <property type="nucleotide sequence ID" value="NZ_JH976535.1"/>
</dbReference>
<evidence type="ECO:0000313" key="2">
    <source>
        <dbReference type="Proteomes" id="UP000005710"/>
    </source>
</evidence>
<dbReference type="Proteomes" id="UP000005710">
    <property type="component" value="Unassembled WGS sequence"/>
</dbReference>
<keyword evidence="2" id="KW-1185">Reference proteome</keyword>
<dbReference type="HOGENOM" id="CLU_2884495_0_0_9"/>
<gene>
    <name evidence="1" type="ORF">ThesuDRAFT_00881</name>
</gene>
<dbReference type="AlphaFoldDB" id="K6QEB7"/>
<name>K6QEB7_9FIRM</name>
<organism evidence="1 2">
    <name type="scientific">Thermaerobacter subterraneus DSM 13965</name>
    <dbReference type="NCBI Taxonomy" id="867903"/>
    <lineage>
        <taxon>Bacteria</taxon>
        <taxon>Bacillati</taxon>
        <taxon>Bacillota</taxon>
        <taxon>Clostridia</taxon>
        <taxon>Eubacteriales</taxon>
        <taxon>Clostridiales Family XVII. Incertae Sedis</taxon>
        <taxon>Thermaerobacter</taxon>
    </lineage>
</organism>
<reference evidence="1" key="1">
    <citation type="submission" date="2010-10" db="EMBL/GenBank/DDBJ databases">
        <authorList>
            <consortium name="US DOE Joint Genome Institute (JGI-PGF)"/>
            <person name="Lucas S."/>
            <person name="Copeland A."/>
            <person name="Lapidus A."/>
            <person name="Bruce D."/>
            <person name="Goodwin L."/>
            <person name="Pitluck S."/>
            <person name="Kyrpides N."/>
            <person name="Mavromatis K."/>
            <person name="Detter J.C."/>
            <person name="Han C."/>
            <person name="Land M."/>
            <person name="Hauser L."/>
            <person name="Markowitz V."/>
            <person name="Cheng J.-F."/>
            <person name="Hugenholtz P."/>
            <person name="Woyke T."/>
            <person name="Wu D."/>
            <person name="Pukall R."/>
            <person name="Wahrenburg C."/>
            <person name="Brambilla E."/>
            <person name="Klenk H.-P."/>
            <person name="Eisen J.A."/>
        </authorList>
    </citation>
    <scope>NUCLEOTIDE SEQUENCE [LARGE SCALE GENOMIC DNA]</scope>
    <source>
        <strain evidence="1">DSM 13965</strain>
    </source>
</reference>
<dbReference type="OrthoDB" id="5241828at2"/>
<dbReference type="EMBL" id="AENY02000002">
    <property type="protein sequence ID" value="EKP95151.1"/>
    <property type="molecule type" value="Genomic_DNA"/>
</dbReference>
<protein>
    <submittedName>
        <fullName evidence="1">Uncharacterized protein</fullName>
    </submittedName>
</protein>
<evidence type="ECO:0000313" key="1">
    <source>
        <dbReference type="EMBL" id="EKP95151.1"/>
    </source>
</evidence>
<comment type="caution">
    <text evidence="1">The sequence shown here is derived from an EMBL/GenBank/DDBJ whole genome shotgun (WGS) entry which is preliminary data.</text>
</comment>